<dbReference type="AlphaFoldDB" id="A0A835HUM9"/>
<comment type="caution">
    <text evidence="1">The sequence shown here is derived from an EMBL/GenBank/DDBJ whole genome shotgun (WGS) entry which is preliminary data.</text>
</comment>
<sequence length="116" mass="12758">MGFNTHDAGDQSSHYKRTKLDYCLKKGEFVDVVDNFKIITKSLRVVHLQVYSGGWLIVEAGIGKILMTVDQRATTDAAKHQGIRCASERAIHAVAGVTAFLQGHLDIMILALAMET</sequence>
<reference evidence="1 2" key="1">
    <citation type="submission" date="2020-10" db="EMBL/GenBank/DDBJ databases">
        <title>The Coptis chinensis genome and diversification of protoberbering-type alkaloids.</title>
        <authorList>
            <person name="Wang B."/>
            <person name="Shu S."/>
            <person name="Song C."/>
            <person name="Liu Y."/>
        </authorList>
    </citation>
    <scope>NUCLEOTIDE SEQUENCE [LARGE SCALE GENOMIC DNA]</scope>
    <source>
        <strain evidence="1">HL-2020</strain>
        <tissue evidence="1">Leaf</tissue>
    </source>
</reference>
<keyword evidence="2" id="KW-1185">Reference proteome</keyword>
<gene>
    <name evidence="1" type="ORF">IFM89_037067</name>
</gene>
<accession>A0A835HUM9</accession>
<dbReference type="EMBL" id="JADFTS010000006">
    <property type="protein sequence ID" value="KAF9603568.1"/>
    <property type="molecule type" value="Genomic_DNA"/>
</dbReference>
<name>A0A835HUM9_9MAGN</name>
<protein>
    <submittedName>
        <fullName evidence="1">Uncharacterized protein</fullName>
    </submittedName>
</protein>
<dbReference type="Proteomes" id="UP000631114">
    <property type="component" value="Unassembled WGS sequence"/>
</dbReference>
<evidence type="ECO:0000313" key="2">
    <source>
        <dbReference type="Proteomes" id="UP000631114"/>
    </source>
</evidence>
<organism evidence="1 2">
    <name type="scientific">Coptis chinensis</name>
    <dbReference type="NCBI Taxonomy" id="261450"/>
    <lineage>
        <taxon>Eukaryota</taxon>
        <taxon>Viridiplantae</taxon>
        <taxon>Streptophyta</taxon>
        <taxon>Embryophyta</taxon>
        <taxon>Tracheophyta</taxon>
        <taxon>Spermatophyta</taxon>
        <taxon>Magnoliopsida</taxon>
        <taxon>Ranunculales</taxon>
        <taxon>Ranunculaceae</taxon>
        <taxon>Coptidoideae</taxon>
        <taxon>Coptis</taxon>
    </lineage>
</organism>
<proteinExistence type="predicted"/>
<evidence type="ECO:0000313" key="1">
    <source>
        <dbReference type="EMBL" id="KAF9603568.1"/>
    </source>
</evidence>